<feature type="compositionally biased region" description="Polar residues" evidence="1">
    <location>
        <begin position="212"/>
        <end position="260"/>
    </location>
</feature>
<dbReference type="AlphaFoldDB" id="A0A286UMU8"/>
<dbReference type="Proteomes" id="UP000217199">
    <property type="component" value="Unassembled WGS sequence"/>
</dbReference>
<feature type="region of interest" description="Disordered" evidence="1">
    <location>
        <begin position="310"/>
        <end position="334"/>
    </location>
</feature>
<dbReference type="EMBL" id="NBII01000003">
    <property type="protein sequence ID" value="PAV20923.1"/>
    <property type="molecule type" value="Genomic_DNA"/>
</dbReference>
<sequence>MSACDHSGSGTLDSPPPAYEYSEQDFDKKLAEATEQSLRLSEHQNRSSINAHILHEEDWNERQTSTKLSQDKSFQSRSNASLEPVRPLNIKKKSRASTTSLDITNEKEKPSWYNEAQLGAASAAPTSSTTQRRALPIPGAYQRPLSAQSDYRREYNEEAKLSPLSFTAVNKSLDGPPYERFSSDKATGPVMMLHGEHRALSPPLPSRSASPITNAQIRSRAVTPQSGSISNGYHYAQQPTSFQPRSSGKQQTAFNQSTPRMNFDPSVAYENTKASSTRYSKLPTESYEDKAQNAAALYSSAVAPLMSQKSMPSSAPKVKRYDSSSTSAPPEYTPETAIQGLKTNQFYAQQDFAGSRMSVYSQSSVNSGRVAQYPVQQAYGAPVQRWSVANPQYSTQFYPR</sequence>
<name>A0A286UMU8_9AGAM</name>
<reference evidence="2 3" key="1">
    <citation type="journal article" date="2017" name="Mol. Ecol.">
        <title>Comparative and population genomic landscape of Phellinus noxius: A hypervariable fungus causing root rot in trees.</title>
        <authorList>
            <person name="Chung C.L."/>
            <person name="Lee T.J."/>
            <person name="Akiba M."/>
            <person name="Lee H.H."/>
            <person name="Kuo T.H."/>
            <person name="Liu D."/>
            <person name="Ke H.M."/>
            <person name="Yokoi T."/>
            <person name="Roa M.B."/>
            <person name="Lu M.J."/>
            <person name="Chang Y.Y."/>
            <person name="Ann P.J."/>
            <person name="Tsai J.N."/>
            <person name="Chen C.Y."/>
            <person name="Tzean S.S."/>
            <person name="Ota Y."/>
            <person name="Hattori T."/>
            <person name="Sahashi N."/>
            <person name="Liou R.F."/>
            <person name="Kikuchi T."/>
            <person name="Tsai I.J."/>
        </authorList>
    </citation>
    <scope>NUCLEOTIDE SEQUENCE [LARGE SCALE GENOMIC DNA]</scope>
    <source>
        <strain evidence="2 3">FFPRI411160</strain>
    </source>
</reference>
<evidence type="ECO:0000313" key="2">
    <source>
        <dbReference type="EMBL" id="PAV20923.1"/>
    </source>
</evidence>
<dbReference type="OrthoDB" id="3265146at2759"/>
<feature type="compositionally biased region" description="Low complexity" evidence="1">
    <location>
        <begin position="120"/>
        <end position="130"/>
    </location>
</feature>
<feature type="region of interest" description="Disordered" evidence="1">
    <location>
        <begin position="197"/>
        <end position="281"/>
    </location>
</feature>
<protein>
    <submittedName>
        <fullName evidence="2">Uncharacterized protein</fullName>
    </submittedName>
</protein>
<accession>A0A286UMU8</accession>
<feature type="compositionally biased region" description="Polar residues" evidence="1">
    <location>
        <begin position="62"/>
        <end position="81"/>
    </location>
</feature>
<evidence type="ECO:0000256" key="1">
    <source>
        <dbReference type="SAM" id="MobiDB-lite"/>
    </source>
</evidence>
<dbReference type="InParanoid" id="A0A286UMU8"/>
<organism evidence="2 3">
    <name type="scientific">Pyrrhoderma noxium</name>
    <dbReference type="NCBI Taxonomy" id="2282107"/>
    <lineage>
        <taxon>Eukaryota</taxon>
        <taxon>Fungi</taxon>
        <taxon>Dikarya</taxon>
        <taxon>Basidiomycota</taxon>
        <taxon>Agaricomycotina</taxon>
        <taxon>Agaricomycetes</taxon>
        <taxon>Hymenochaetales</taxon>
        <taxon>Hymenochaetaceae</taxon>
        <taxon>Pyrrhoderma</taxon>
    </lineage>
</organism>
<evidence type="ECO:0000313" key="3">
    <source>
        <dbReference type="Proteomes" id="UP000217199"/>
    </source>
</evidence>
<gene>
    <name evidence="2" type="ORF">PNOK_0355000</name>
</gene>
<comment type="caution">
    <text evidence="2">The sequence shown here is derived from an EMBL/GenBank/DDBJ whole genome shotgun (WGS) entry which is preliminary data.</text>
</comment>
<keyword evidence="3" id="KW-1185">Reference proteome</keyword>
<proteinExistence type="predicted"/>
<feature type="region of interest" description="Disordered" evidence="1">
    <location>
        <begin position="1"/>
        <end position="152"/>
    </location>
</feature>